<evidence type="ECO:0000313" key="5">
    <source>
        <dbReference type="EMBL" id="TBL75354.1"/>
    </source>
</evidence>
<dbReference type="PANTHER" id="PTHR43649">
    <property type="entry name" value="ARABINOSE-BINDING PROTEIN-RELATED"/>
    <property type="match status" value="1"/>
</dbReference>
<evidence type="ECO:0000256" key="4">
    <source>
        <dbReference type="ARBA" id="ARBA00022729"/>
    </source>
</evidence>
<dbReference type="InterPro" id="IPR006059">
    <property type="entry name" value="SBP"/>
</dbReference>
<protein>
    <submittedName>
        <fullName evidence="5">Extracellular solute-binding protein</fullName>
    </submittedName>
</protein>
<dbReference type="InterPro" id="IPR050490">
    <property type="entry name" value="Bact_solute-bd_prot1"/>
</dbReference>
<dbReference type="EMBL" id="SIRE01000017">
    <property type="protein sequence ID" value="TBL75354.1"/>
    <property type="molecule type" value="Genomic_DNA"/>
</dbReference>
<dbReference type="AlphaFoldDB" id="A0A4Q9DNB6"/>
<gene>
    <name evidence="5" type="ORF">EYB31_23390</name>
</gene>
<dbReference type="OrthoDB" id="2516739at2"/>
<comment type="caution">
    <text evidence="5">The sequence shown here is derived from an EMBL/GenBank/DDBJ whole genome shotgun (WGS) entry which is preliminary data.</text>
</comment>
<dbReference type="SUPFAM" id="SSF53850">
    <property type="entry name" value="Periplasmic binding protein-like II"/>
    <property type="match status" value="1"/>
</dbReference>
<dbReference type="PANTHER" id="PTHR43649:SF31">
    <property type="entry name" value="SN-GLYCEROL-3-PHOSPHATE-BINDING PERIPLASMIC PROTEIN UGPB"/>
    <property type="match status" value="1"/>
</dbReference>
<comment type="similarity">
    <text evidence="2">Belongs to the bacterial solute-binding protein 1 family.</text>
</comment>
<evidence type="ECO:0000313" key="6">
    <source>
        <dbReference type="Proteomes" id="UP000293142"/>
    </source>
</evidence>
<organism evidence="5 6">
    <name type="scientific">Paenibacillus thalictri</name>
    <dbReference type="NCBI Taxonomy" id="2527873"/>
    <lineage>
        <taxon>Bacteria</taxon>
        <taxon>Bacillati</taxon>
        <taxon>Bacillota</taxon>
        <taxon>Bacilli</taxon>
        <taxon>Bacillales</taxon>
        <taxon>Paenibacillaceae</taxon>
        <taxon>Paenibacillus</taxon>
    </lineage>
</organism>
<evidence type="ECO:0000256" key="2">
    <source>
        <dbReference type="ARBA" id="ARBA00008520"/>
    </source>
</evidence>
<keyword evidence="6" id="KW-1185">Reference proteome</keyword>
<dbReference type="Gene3D" id="3.40.190.10">
    <property type="entry name" value="Periplasmic binding protein-like II"/>
    <property type="match status" value="1"/>
</dbReference>
<dbReference type="Proteomes" id="UP000293142">
    <property type="component" value="Unassembled WGS sequence"/>
</dbReference>
<name>A0A4Q9DNB6_9BACL</name>
<reference evidence="5 6" key="1">
    <citation type="submission" date="2019-02" db="EMBL/GenBank/DDBJ databases">
        <title>Paenibacillus sp. nov., isolated from surface-sterilized tissue of Thalictrum simplex L.</title>
        <authorList>
            <person name="Tuo L."/>
        </authorList>
    </citation>
    <scope>NUCLEOTIDE SEQUENCE [LARGE SCALE GENOMIC DNA]</scope>
    <source>
        <strain evidence="5 6">N2SHLJ1</strain>
    </source>
</reference>
<dbReference type="Pfam" id="PF13416">
    <property type="entry name" value="SBP_bac_8"/>
    <property type="match status" value="1"/>
</dbReference>
<dbReference type="GO" id="GO:0030313">
    <property type="term" value="C:cell envelope"/>
    <property type="evidence" value="ECO:0007669"/>
    <property type="project" value="UniProtKB-SubCell"/>
</dbReference>
<evidence type="ECO:0000256" key="1">
    <source>
        <dbReference type="ARBA" id="ARBA00004196"/>
    </source>
</evidence>
<evidence type="ECO:0000256" key="3">
    <source>
        <dbReference type="ARBA" id="ARBA00022448"/>
    </source>
</evidence>
<sequence length="397" mass="43135">MSKRKQMYGLIAAVMIIAAALMTYIPASSVPLPSPKQTERTTTISIWVFSKGWDNLVSEFQKQYPDVVVDVRGFRSSEQLYTELLASISANAAPQLAEIRSFYGISGLVSSGAAVPVDDIGAGENLEWISALSEPFRYSGKLWAIPTGGSLPVVFYRDELMKRTAEQKNKLDNWNEIEKAAALPVPSLNQSASGLHWGLAVDNELPWYLENIARLSGYDQALAMWKGWVDGLSIMAPLTHKAAASDFINGKTGVFISSSDKLPTIERFVGGKFIFALSAFPGAEAVGMIPAVNGVALLQASPVKQKAAANFLSFLTLEQSQIAVWRSMGLIPARADVAERLQEENSASFRQKMILDSVRWLVPHSSSVSDLEVWTQTSEKLEKAELQAGESVSGTGG</sequence>
<dbReference type="RefSeq" id="WP_131015842.1">
    <property type="nucleotide sequence ID" value="NZ_SIRE01000017.1"/>
</dbReference>
<keyword evidence="4" id="KW-0732">Signal</keyword>
<proteinExistence type="inferred from homology"/>
<comment type="subcellular location">
    <subcellularLocation>
        <location evidence="1">Cell envelope</location>
    </subcellularLocation>
</comment>
<accession>A0A4Q9DNB6</accession>
<keyword evidence="3" id="KW-0813">Transport</keyword>